<organism evidence="1 2">
    <name type="scientific">Aquimarina gracilis</name>
    <dbReference type="NCBI Taxonomy" id="874422"/>
    <lineage>
        <taxon>Bacteria</taxon>
        <taxon>Pseudomonadati</taxon>
        <taxon>Bacteroidota</taxon>
        <taxon>Flavobacteriia</taxon>
        <taxon>Flavobacteriales</taxon>
        <taxon>Flavobacteriaceae</taxon>
        <taxon>Aquimarina</taxon>
    </lineage>
</organism>
<keyword evidence="2" id="KW-1185">Reference proteome</keyword>
<dbReference type="InterPro" id="IPR008964">
    <property type="entry name" value="Invasin/intimin_cell_adhesion"/>
</dbReference>
<comment type="caution">
    <text evidence="1">The sequence shown here is derived from an EMBL/GenBank/DDBJ whole genome shotgun (WGS) entry which is preliminary data.</text>
</comment>
<name>A0ABU5ZVY0_9FLAO</name>
<sequence>MKNRKHIDIKTIFSLTLVLIMLSSCERDLSDEAVFATFPNTAEIFTDSPVGLTDEFFKSFDPALGANPEGFGTDDNVAFQGNSSIRIDVPAPGDVNGSFVGGIFLDRGEGRDLTGYDALTFWARGSITATVGLVGFGTDFEENRFAVNGPSIRLSTDWRKYIIPIPDPSKLIQEKGMFVFSAGSYDVLQNDDPAIGTSFDDNIGYTFWMDELRFENLGTIAQLRPAIFSGEDLSEQLFVGSTKEIDALSATFNIGTGDNVTVMPTPKYFDFSSSNTNVAIVNELGFIEAVGEGTTTITAQLDGVLAQGSLSLEVQGSFVGAETPPTRDSADVVSIFSDAYTSVNNLNFAAFNDNNVQIQTQSFNGDQIVTYDNLTFVGLGWDGTEDISTMTHLHVDVQLSSSENPALTVQLIDFGPDNADGGGDDTGGGFTIPSPELLEGTWVGIDIPINDFTEATAVFPGSPNLNNIARVAFVSNGSSFIIDNIYFYRE</sequence>
<dbReference type="PROSITE" id="PS51257">
    <property type="entry name" value="PROKAR_LIPOPROTEIN"/>
    <property type="match status" value="1"/>
</dbReference>
<dbReference type="SUPFAM" id="SSF49373">
    <property type="entry name" value="Invasin/intimin cell-adhesion fragments"/>
    <property type="match status" value="1"/>
</dbReference>
<accession>A0ABU5ZVY0</accession>
<gene>
    <name evidence="1" type="ORF">U6A24_11105</name>
</gene>
<keyword evidence="1" id="KW-0378">Hydrolase</keyword>
<dbReference type="GO" id="GO:0016787">
    <property type="term" value="F:hydrolase activity"/>
    <property type="evidence" value="ECO:0007669"/>
    <property type="project" value="UniProtKB-KW"/>
</dbReference>
<dbReference type="SUPFAM" id="SSF49785">
    <property type="entry name" value="Galactose-binding domain-like"/>
    <property type="match status" value="1"/>
</dbReference>
<evidence type="ECO:0000313" key="1">
    <source>
        <dbReference type="EMBL" id="MEB3346013.1"/>
    </source>
</evidence>
<dbReference type="Gene3D" id="2.60.40.1080">
    <property type="match status" value="1"/>
</dbReference>
<dbReference type="EMBL" id="JAYKLX010000005">
    <property type="protein sequence ID" value="MEB3346013.1"/>
    <property type="molecule type" value="Genomic_DNA"/>
</dbReference>
<protein>
    <submittedName>
        <fullName evidence="1">Glycosyl hydrolase family 16</fullName>
    </submittedName>
</protein>
<dbReference type="InterPro" id="IPR008979">
    <property type="entry name" value="Galactose-bd-like_sf"/>
</dbReference>
<reference evidence="1 2" key="1">
    <citation type="journal article" date="2013" name="Int. J. Syst. Evol. Microbiol.">
        <title>Aquimarina gracilis sp. nov., isolated from the gut microflora of a mussel, Mytilus coruscus, and emended description of Aquimarina spongiae.</title>
        <authorList>
            <person name="Park S.C."/>
            <person name="Choe H.N."/>
            <person name="Baik K.S."/>
            <person name="Seong C.N."/>
        </authorList>
    </citation>
    <scope>NUCLEOTIDE SEQUENCE [LARGE SCALE GENOMIC DNA]</scope>
    <source>
        <strain evidence="1 2">PSC32</strain>
    </source>
</reference>
<evidence type="ECO:0000313" key="2">
    <source>
        <dbReference type="Proteomes" id="UP001327027"/>
    </source>
</evidence>
<dbReference type="RefSeq" id="WP_324180043.1">
    <property type="nucleotide sequence ID" value="NZ_BAABAW010000006.1"/>
</dbReference>
<dbReference type="Gene3D" id="2.60.120.430">
    <property type="entry name" value="Galactose-binding lectin"/>
    <property type="match status" value="2"/>
</dbReference>
<proteinExistence type="predicted"/>
<dbReference type="Proteomes" id="UP001327027">
    <property type="component" value="Unassembled WGS sequence"/>
</dbReference>